<evidence type="ECO:0000256" key="9">
    <source>
        <dbReference type="ARBA" id="ARBA00023242"/>
    </source>
</evidence>
<keyword evidence="5" id="KW-0832">Ubl conjugation</keyword>
<dbReference type="PROSITE" id="PS50039">
    <property type="entry name" value="FORK_HEAD_3"/>
    <property type="match status" value="1"/>
</dbReference>
<dbReference type="SUPFAM" id="SSF46785">
    <property type="entry name" value="Winged helix' DNA-binding domain"/>
    <property type="match status" value="1"/>
</dbReference>
<comment type="subcellular location">
    <subcellularLocation>
        <location evidence="1 11">Nucleus</location>
    </subcellularLocation>
</comment>
<evidence type="ECO:0000313" key="15">
    <source>
        <dbReference type="Proteomes" id="UP000594260"/>
    </source>
</evidence>
<dbReference type="GO" id="GO:0000981">
    <property type="term" value="F:DNA-binding transcription factor activity, RNA polymerase II-specific"/>
    <property type="evidence" value="ECO:0007669"/>
    <property type="project" value="TreeGrafter"/>
</dbReference>
<evidence type="ECO:0000256" key="5">
    <source>
        <dbReference type="ARBA" id="ARBA00022843"/>
    </source>
</evidence>
<dbReference type="PROSITE" id="PS00658">
    <property type="entry name" value="FORK_HEAD_2"/>
    <property type="match status" value="1"/>
</dbReference>
<evidence type="ECO:0000313" key="14">
    <source>
        <dbReference type="EnsemblMetazoa" id="XP_022668097"/>
    </source>
</evidence>
<dbReference type="FunFam" id="1.10.10.10:FF:000016">
    <property type="entry name" value="Forkhead box protein I1"/>
    <property type="match status" value="1"/>
</dbReference>
<keyword evidence="15" id="KW-1185">Reference proteome</keyword>
<dbReference type="Pfam" id="PF00250">
    <property type="entry name" value="Forkhead"/>
    <property type="match status" value="1"/>
</dbReference>
<evidence type="ECO:0000259" key="13">
    <source>
        <dbReference type="PROSITE" id="PS50039"/>
    </source>
</evidence>
<evidence type="ECO:0000256" key="12">
    <source>
        <dbReference type="SAM" id="MobiDB-lite"/>
    </source>
</evidence>
<dbReference type="SMART" id="SM00339">
    <property type="entry name" value="FH"/>
    <property type="match status" value="1"/>
</dbReference>
<keyword evidence="7 11" id="KW-0238">DNA-binding</keyword>
<dbReference type="AlphaFoldDB" id="A0A7M7MIR2"/>
<evidence type="ECO:0000256" key="3">
    <source>
        <dbReference type="ARBA" id="ARBA00022553"/>
    </source>
</evidence>
<dbReference type="PANTHER" id="PTHR11829:SF411">
    <property type="entry name" value="FORKHEAD BOX PROTEIN L2"/>
    <property type="match status" value="1"/>
</dbReference>
<dbReference type="Proteomes" id="UP000594260">
    <property type="component" value="Unplaced"/>
</dbReference>
<keyword evidence="2" id="KW-1017">Isopeptide bond</keyword>
<evidence type="ECO:0000256" key="10">
    <source>
        <dbReference type="ARBA" id="ARBA00034872"/>
    </source>
</evidence>
<proteinExistence type="predicted"/>
<dbReference type="InterPro" id="IPR030456">
    <property type="entry name" value="TF_fork_head_CS_2"/>
</dbReference>
<evidence type="ECO:0000256" key="2">
    <source>
        <dbReference type="ARBA" id="ARBA00022499"/>
    </source>
</evidence>
<dbReference type="GO" id="GO:0000978">
    <property type="term" value="F:RNA polymerase II cis-regulatory region sequence-specific DNA binding"/>
    <property type="evidence" value="ECO:0007669"/>
    <property type="project" value="TreeGrafter"/>
</dbReference>
<dbReference type="OrthoDB" id="9926427at2759"/>
<accession>A0A7M7MIR2</accession>
<evidence type="ECO:0000256" key="7">
    <source>
        <dbReference type="ARBA" id="ARBA00023125"/>
    </source>
</evidence>
<dbReference type="EnsemblMetazoa" id="XM_022812362">
    <property type="protein sequence ID" value="XP_022668097"/>
    <property type="gene ID" value="LOC111253239"/>
</dbReference>
<dbReference type="GeneID" id="111253239"/>
<feature type="DNA-binding region" description="Fork-head" evidence="11">
    <location>
        <begin position="183"/>
        <end position="277"/>
    </location>
</feature>
<keyword evidence="9 11" id="KW-0539">Nucleus</keyword>
<dbReference type="PROSITE" id="PS00657">
    <property type="entry name" value="FORK_HEAD_1"/>
    <property type="match status" value="1"/>
</dbReference>
<dbReference type="GO" id="GO:0009653">
    <property type="term" value="P:anatomical structure morphogenesis"/>
    <property type="evidence" value="ECO:0007669"/>
    <property type="project" value="TreeGrafter"/>
</dbReference>
<sequence length="489" mass="53409">MCLCPLLSASHSSALAALNSSSSGGLEELTHIVYDSSPPTEVCSTLQPAPFHSSNFNFDIFTAYEQQQNGLSQFPSLHQPLPSLNTFATSAISLRDTVRQSQDIKNGYNAESAWLDSSKNETSQEDTASDEINNSVLTSSNFQTTLPKSESDSPASEGEATQTTPANNKKAKPIPKTKSTSDKPPYSYVALICMAITQSPTKKLTLSEIYSFIMDKFPYYKKDNKGWQNSIRHNLSLNDCFRKIPREGTSDGKGNFWALNPAYSDMFPDGNYQRRRRTNKQQRGLPYVDSQHFSVDIPGGARLGYHLGGVPRGSADSLYPTARMYDSYGYDSSSTQPALAYYEYCEYYKGASAFSLNPQQTQARGDPNKGYGILRVSDQDRVQVKGEVSFRNNTLHGSVTNGSLDIRRNPGVPNMDSNDMFPHSSTAYSSSFVTAAYSSISVGPPPGCAYGTTTESNISPIPLETPITGKTASSLVVSQSNLPVHSELV</sequence>
<dbReference type="CDD" id="cd20028">
    <property type="entry name" value="FH_FOXL2"/>
    <property type="match status" value="1"/>
</dbReference>
<dbReference type="InParanoid" id="A0A7M7MIR2"/>
<organism evidence="14 15">
    <name type="scientific">Varroa destructor</name>
    <name type="common">Honeybee mite</name>
    <dbReference type="NCBI Taxonomy" id="109461"/>
    <lineage>
        <taxon>Eukaryota</taxon>
        <taxon>Metazoa</taxon>
        <taxon>Ecdysozoa</taxon>
        <taxon>Arthropoda</taxon>
        <taxon>Chelicerata</taxon>
        <taxon>Arachnida</taxon>
        <taxon>Acari</taxon>
        <taxon>Parasitiformes</taxon>
        <taxon>Mesostigmata</taxon>
        <taxon>Gamasina</taxon>
        <taxon>Dermanyssoidea</taxon>
        <taxon>Varroidae</taxon>
        <taxon>Varroa</taxon>
    </lineage>
</organism>
<evidence type="ECO:0000256" key="11">
    <source>
        <dbReference type="PROSITE-ProRule" id="PRU00089"/>
    </source>
</evidence>
<keyword evidence="8" id="KW-0804">Transcription</keyword>
<keyword evidence="6" id="KW-0805">Transcription regulation</keyword>
<evidence type="ECO:0000256" key="4">
    <source>
        <dbReference type="ARBA" id="ARBA00022782"/>
    </source>
</evidence>
<dbReference type="InterPro" id="IPR036388">
    <property type="entry name" value="WH-like_DNA-bd_sf"/>
</dbReference>
<reference evidence="14" key="1">
    <citation type="submission" date="2021-01" db="UniProtKB">
        <authorList>
            <consortium name="EnsemblMetazoa"/>
        </authorList>
    </citation>
    <scope>IDENTIFICATION</scope>
</reference>
<dbReference type="PANTHER" id="PTHR11829">
    <property type="entry name" value="FORKHEAD BOX PROTEIN"/>
    <property type="match status" value="1"/>
</dbReference>
<dbReference type="KEGG" id="vde:111253239"/>
<dbReference type="InterPro" id="IPR047515">
    <property type="entry name" value="FH_FOXL2"/>
</dbReference>
<dbReference type="InterPro" id="IPR036390">
    <property type="entry name" value="WH_DNA-bd_sf"/>
</dbReference>
<dbReference type="InterPro" id="IPR050211">
    <property type="entry name" value="FOX_domain-containing"/>
</dbReference>
<dbReference type="GO" id="GO:0030154">
    <property type="term" value="P:cell differentiation"/>
    <property type="evidence" value="ECO:0007669"/>
    <property type="project" value="UniProtKB-KW"/>
</dbReference>
<name>A0A7M7MIR2_VARDE</name>
<dbReference type="PRINTS" id="PR00053">
    <property type="entry name" value="FORKHEAD"/>
</dbReference>
<dbReference type="RefSeq" id="XP_022668097.1">
    <property type="nucleotide sequence ID" value="XM_022812362.1"/>
</dbReference>
<evidence type="ECO:0000256" key="6">
    <source>
        <dbReference type="ARBA" id="ARBA00023015"/>
    </source>
</evidence>
<dbReference type="GO" id="GO:0005634">
    <property type="term" value="C:nucleus"/>
    <property type="evidence" value="ECO:0007669"/>
    <property type="project" value="UniProtKB-SubCell"/>
</dbReference>
<feature type="compositionally biased region" description="Polar residues" evidence="12">
    <location>
        <begin position="130"/>
        <end position="163"/>
    </location>
</feature>
<feature type="domain" description="Fork-head" evidence="13">
    <location>
        <begin position="183"/>
        <end position="277"/>
    </location>
</feature>
<dbReference type="InterPro" id="IPR018122">
    <property type="entry name" value="TF_fork_head_CS_1"/>
</dbReference>
<evidence type="ECO:0000256" key="8">
    <source>
        <dbReference type="ARBA" id="ARBA00023163"/>
    </source>
</evidence>
<evidence type="ECO:0000256" key="1">
    <source>
        <dbReference type="ARBA" id="ARBA00004123"/>
    </source>
</evidence>
<feature type="region of interest" description="Disordered" evidence="12">
    <location>
        <begin position="115"/>
        <end position="182"/>
    </location>
</feature>
<protein>
    <recommendedName>
        <fullName evidence="10">Forkhead box protein L2</fullName>
    </recommendedName>
</protein>
<keyword evidence="3" id="KW-0597">Phosphoprotein</keyword>
<keyword evidence="4" id="KW-0221">Differentiation</keyword>
<dbReference type="Gene3D" id="1.10.10.10">
    <property type="entry name" value="Winged helix-like DNA-binding domain superfamily/Winged helix DNA-binding domain"/>
    <property type="match status" value="1"/>
</dbReference>
<dbReference type="InterPro" id="IPR001766">
    <property type="entry name" value="Fork_head_dom"/>
</dbReference>